<comment type="subcellular location">
    <subcellularLocation>
        <location evidence="1">Cell membrane</location>
        <topology evidence="1">Multi-pass membrane protein</topology>
    </subcellularLocation>
</comment>
<protein>
    <submittedName>
        <fullName evidence="8">Na+/H+ antiporter subunit E</fullName>
    </submittedName>
</protein>
<accession>A0ABX6YKH8</accession>
<dbReference type="PANTHER" id="PTHR34584:SF1">
    <property type="entry name" value="NA(+)_H(+) ANTIPORTER SUBUNIT E1"/>
    <property type="match status" value="1"/>
</dbReference>
<reference evidence="8 9" key="1">
    <citation type="submission" date="2020-12" db="EMBL/GenBank/DDBJ databases">
        <title>Microbacterium sp. HY060.</title>
        <authorList>
            <person name="Zhou J."/>
        </authorList>
    </citation>
    <scope>NUCLEOTIDE SEQUENCE [LARGE SCALE GENOMIC DNA]</scope>
    <source>
        <strain evidence="8 9">HY60</strain>
    </source>
</reference>
<keyword evidence="4 7" id="KW-0812">Transmembrane</keyword>
<keyword evidence="3" id="KW-1003">Cell membrane</keyword>
<dbReference type="PANTHER" id="PTHR34584">
    <property type="entry name" value="NA(+)/H(+) ANTIPORTER SUBUNIT E1"/>
    <property type="match status" value="1"/>
</dbReference>
<proteinExistence type="inferred from homology"/>
<comment type="similarity">
    <text evidence="2">Belongs to the CPA3 antiporters (TC 2.A.63) subunit E family.</text>
</comment>
<dbReference type="Pfam" id="PF01899">
    <property type="entry name" value="MNHE"/>
    <property type="match status" value="1"/>
</dbReference>
<evidence type="ECO:0000256" key="7">
    <source>
        <dbReference type="SAM" id="Phobius"/>
    </source>
</evidence>
<evidence type="ECO:0000256" key="4">
    <source>
        <dbReference type="ARBA" id="ARBA00022692"/>
    </source>
</evidence>
<keyword evidence="5 7" id="KW-1133">Transmembrane helix</keyword>
<feature type="transmembrane region" description="Helical" evidence="7">
    <location>
        <begin position="15"/>
        <end position="33"/>
    </location>
</feature>
<dbReference type="EMBL" id="CP061169">
    <property type="protein sequence ID" value="QPZ39258.1"/>
    <property type="molecule type" value="Genomic_DNA"/>
</dbReference>
<evidence type="ECO:0000313" key="8">
    <source>
        <dbReference type="EMBL" id="QPZ39258.1"/>
    </source>
</evidence>
<organism evidence="8 9">
    <name type="scientific">Paramicrobacterium chengjingii</name>
    <dbReference type="NCBI Taxonomy" id="2769067"/>
    <lineage>
        <taxon>Bacteria</taxon>
        <taxon>Bacillati</taxon>
        <taxon>Actinomycetota</taxon>
        <taxon>Actinomycetes</taxon>
        <taxon>Micrococcales</taxon>
        <taxon>Microbacteriaceae</taxon>
        <taxon>Paramicrobacterium</taxon>
    </lineage>
</organism>
<sequence>MSDAPEVKPPEETSSAGGLIILSIGLVVIWMLLWGQFTWLSLITGVLLSLAVSIVFYLPAVDMSIRVNPWYTVVFFARLLYDIAHASIDIAWLVLKPRYVPSNAITAIPLRTRSDLIMTWTAEAISIVPGSIVLDVDREDSILYVHVINVRTLAEVEKFEGEVLRTEKRIALALGTKADVERVRAGAAASVTIDRGGEAT</sequence>
<keyword evidence="6 7" id="KW-0472">Membrane</keyword>
<keyword evidence="9" id="KW-1185">Reference proteome</keyword>
<feature type="transmembrane region" description="Helical" evidence="7">
    <location>
        <begin position="40"/>
        <end position="58"/>
    </location>
</feature>
<evidence type="ECO:0000256" key="2">
    <source>
        <dbReference type="ARBA" id="ARBA00006228"/>
    </source>
</evidence>
<evidence type="ECO:0000256" key="1">
    <source>
        <dbReference type="ARBA" id="ARBA00004651"/>
    </source>
</evidence>
<dbReference type="Proteomes" id="UP000662814">
    <property type="component" value="Chromosome"/>
</dbReference>
<dbReference type="NCBIfam" id="NF006521">
    <property type="entry name" value="PRK08965.1-5"/>
    <property type="match status" value="1"/>
</dbReference>
<gene>
    <name evidence="8" type="ORF">HCR76_04130</name>
</gene>
<dbReference type="InterPro" id="IPR002758">
    <property type="entry name" value="Cation_antiport_E"/>
</dbReference>
<evidence type="ECO:0000256" key="3">
    <source>
        <dbReference type="ARBA" id="ARBA00022475"/>
    </source>
</evidence>
<evidence type="ECO:0000256" key="5">
    <source>
        <dbReference type="ARBA" id="ARBA00022989"/>
    </source>
</evidence>
<evidence type="ECO:0000256" key="6">
    <source>
        <dbReference type="ARBA" id="ARBA00023136"/>
    </source>
</evidence>
<name>A0ABX6YKH8_9MICO</name>
<dbReference type="RefSeq" id="WP_166988475.1">
    <property type="nucleotide sequence ID" value="NZ_CP061169.1"/>
</dbReference>
<evidence type="ECO:0000313" key="9">
    <source>
        <dbReference type="Proteomes" id="UP000662814"/>
    </source>
</evidence>